<name>A0A7J9GEY2_9ROSI</name>
<dbReference type="Gene3D" id="2.160.20.10">
    <property type="entry name" value="Single-stranded right-handed beta-helix, Pectin lyase-like"/>
    <property type="match status" value="1"/>
</dbReference>
<evidence type="ECO:0000256" key="4">
    <source>
        <dbReference type="ARBA" id="ARBA00022525"/>
    </source>
</evidence>
<dbReference type="GO" id="GO:0005975">
    <property type="term" value="P:carbohydrate metabolic process"/>
    <property type="evidence" value="ECO:0007669"/>
    <property type="project" value="InterPro"/>
</dbReference>
<proteinExistence type="inferred from homology"/>
<evidence type="ECO:0000256" key="6">
    <source>
        <dbReference type="ARBA" id="ARBA00023295"/>
    </source>
</evidence>
<evidence type="ECO:0008006" key="11">
    <source>
        <dbReference type="Google" id="ProtNLM"/>
    </source>
</evidence>
<dbReference type="OrthoDB" id="939194at2759"/>
<keyword evidence="5 8" id="KW-0378">Hydrolase</keyword>
<accession>A0A7J9GEY2</accession>
<keyword evidence="4" id="KW-0964">Secreted</keyword>
<keyword evidence="7" id="KW-0961">Cell wall biogenesis/degradation</keyword>
<evidence type="ECO:0000256" key="3">
    <source>
        <dbReference type="ARBA" id="ARBA00022512"/>
    </source>
</evidence>
<dbReference type="AlphaFoldDB" id="A0A7J9GEY2"/>
<evidence type="ECO:0000256" key="1">
    <source>
        <dbReference type="ARBA" id="ARBA00004191"/>
    </source>
</evidence>
<keyword evidence="10" id="KW-1185">Reference proteome</keyword>
<comment type="caution">
    <text evidence="9">The sequence shown here is derived from an EMBL/GenBank/DDBJ whole genome shotgun (WGS) entry which is preliminary data.</text>
</comment>
<dbReference type="PANTHER" id="PTHR31375">
    <property type="match status" value="1"/>
</dbReference>
<dbReference type="GO" id="GO:0071555">
    <property type="term" value="P:cell wall organization"/>
    <property type="evidence" value="ECO:0007669"/>
    <property type="project" value="UniProtKB-KW"/>
</dbReference>
<dbReference type="GO" id="GO:0004650">
    <property type="term" value="F:polygalacturonase activity"/>
    <property type="evidence" value="ECO:0007669"/>
    <property type="project" value="InterPro"/>
</dbReference>
<evidence type="ECO:0000256" key="7">
    <source>
        <dbReference type="ARBA" id="ARBA00023316"/>
    </source>
</evidence>
<dbReference type="Pfam" id="PF00295">
    <property type="entry name" value="Glyco_hydro_28"/>
    <property type="match status" value="1"/>
</dbReference>
<sequence>MEPFVYDVNFAGAIGDGESDDTEAFKNAWNIVCSSHISSGVFRVPYGQKLMVYSLPQVIHLHGNNNWITFQHFDGLIVQGTGSLHGQGQKWWQMGCMHNKV</sequence>
<dbReference type="SUPFAM" id="SSF51126">
    <property type="entry name" value="Pectin lyase-like"/>
    <property type="match status" value="1"/>
</dbReference>
<comment type="similarity">
    <text evidence="2 8">Belongs to the glycosyl hydrolase 28 family.</text>
</comment>
<reference evidence="9 10" key="1">
    <citation type="journal article" date="2019" name="Genome Biol. Evol.">
        <title>Insights into the evolution of the New World diploid cottons (Gossypium, subgenus Houzingenia) based on genome sequencing.</title>
        <authorList>
            <person name="Grover C.E."/>
            <person name="Arick M.A. 2nd"/>
            <person name="Thrash A."/>
            <person name="Conover J.L."/>
            <person name="Sanders W.S."/>
            <person name="Peterson D.G."/>
            <person name="Frelichowski J.E."/>
            <person name="Scheffler J.A."/>
            <person name="Scheffler B.E."/>
            <person name="Wendel J.F."/>
        </authorList>
    </citation>
    <scope>NUCLEOTIDE SEQUENCE [LARGE SCALE GENOMIC DNA]</scope>
    <source>
        <strain evidence="9">0</strain>
        <tissue evidence="9">Leaf</tissue>
    </source>
</reference>
<evidence type="ECO:0000256" key="8">
    <source>
        <dbReference type="RuleBase" id="RU361169"/>
    </source>
</evidence>
<evidence type="ECO:0000313" key="10">
    <source>
        <dbReference type="Proteomes" id="UP000593560"/>
    </source>
</evidence>
<evidence type="ECO:0000256" key="2">
    <source>
        <dbReference type="ARBA" id="ARBA00008834"/>
    </source>
</evidence>
<dbReference type="InterPro" id="IPR011050">
    <property type="entry name" value="Pectin_lyase_fold/virulence"/>
</dbReference>
<gene>
    <name evidence="9" type="ORF">Gohar_006269</name>
</gene>
<comment type="subcellular location">
    <subcellularLocation>
        <location evidence="1">Secreted</location>
        <location evidence="1">Cell wall</location>
    </subcellularLocation>
</comment>
<protein>
    <recommendedName>
        <fullName evidence="11">Pectate lyase superfamily protein domain-containing protein</fullName>
    </recommendedName>
</protein>
<dbReference type="Proteomes" id="UP000593560">
    <property type="component" value="Unassembled WGS sequence"/>
</dbReference>
<feature type="non-terminal residue" evidence="9">
    <location>
        <position position="1"/>
    </location>
</feature>
<organism evidence="9 10">
    <name type="scientific">Gossypium harknessii</name>
    <dbReference type="NCBI Taxonomy" id="34285"/>
    <lineage>
        <taxon>Eukaryota</taxon>
        <taxon>Viridiplantae</taxon>
        <taxon>Streptophyta</taxon>
        <taxon>Embryophyta</taxon>
        <taxon>Tracheophyta</taxon>
        <taxon>Spermatophyta</taxon>
        <taxon>Magnoliopsida</taxon>
        <taxon>eudicotyledons</taxon>
        <taxon>Gunneridae</taxon>
        <taxon>Pentapetalae</taxon>
        <taxon>rosids</taxon>
        <taxon>malvids</taxon>
        <taxon>Malvales</taxon>
        <taxon>Malvaceae</taxon>
        <taxon>Malvoideae</taxon>
        <taxon>Gossypium</taxon>
    </lineage>
</organism>
<keyword evidence="3" id="KW-0134">Cell wall</keyword>
<evidence type="ECO:0000256" key="5">
    <source>
        <dbReference type="ARBA" id="ARBA00022801"/>
    </source>
</evidence>
<dbReference type="InterPro" id="IPR012334">
    <property type="entry name" value="Pectin_lyas_fold"/>
</dbReference>
<evidence type="ECO:0000313" key="9">
    <source>
        <dbReference type="EMBL" id="MBA0795405.1"/>
    </source>
</evidence>
<dbReference type="InterPro" id="IPR000743">
    <property type="entry name" value="Glyco_hydro_28"/>
</dbReference>
<keyword evidence="6 8" id="KW-0326">Glycosidase</keyword>
<dbReference type="EMBL" id="JABFAD010000004">
    <property type="protein sequence ID" value="MBA0795405.1"/>
    <property type="molecule type" value="Genomic_DNA"/>
</dbReference>